<dbReference type="CDD" id="cd00483">
    <property type="entry name" value="HPPK"/>
    <property type="match status" value="1"/>
</dbReference>
<comment type="caution">
    <text evidence="10">The sequence shown here is derived from an EMBL/GenBank/DDBJ whole genome shotgun (WGS) entry which is preliminary data.</text>
</comment>
<evidence type="ECO:0000256" key="3">
    <source>
        <dbReference type="ARBA" id="ARBA00013253"/>
    </source>
</evidence>
<dbReference type="Gene3D" id="3.30.70.560">
    <property type="entry name" value="7,8-Dihydro-6-hydroxymethylpterin-pyrophosphokinase HPPK"/>
    <property type="match status" value="1"/>
</dbReference>
<dbReference type="EMBL" id="QEEX01000001">
    <property type="protein sequence ID" value="PWB97537.1"/>
    <property type="molecule type" value="Genomic_DNA"/>
</dbReference>
<comment type="pathway">
    <text evidence="2">Cofactor biosynthesis; tetrahydrofolate biosynthesis; 2-amino-4-hydroxy-6-hydroxymethyl-7,8-dihydropteridine diphosphate from 7,8-dihydroneopterin triphosphate: step 4/4.</text>
</comment>
<dbReference type="SUPFAM" id="SSF55083">
    <property type="entry name" value="6-hydroxymethyl-7,8-dihydropterin pyrophosphokinase, HPPK"/>
    <property type="match status" value="1"/>
</dbReference>
<name>A0A2U1T0Z9_9MICO</name>
<evidence type="ECO:0000256" key="8">
    <source>
        <dbReference type="ARBA" id="ARBA00022909"/>
    </source>
</evidence>
<proteinExistence type="predicted"/>
<dbReference type="PANTHER" id="PTHR43071">
    <property type="entry name" value="2-AMINO-4-HYDROXY-6-HYDROXYMETHYLDIHYDROPTERIDINE PYROPHOSPHOKINASE"/>
    <property type="match status" value="1"/>
</dbReference>
<dbReference type="PANTHER" id="PTHR43071:SF1">
    <property type="entry name" value="2-AMINO-4-HYDROXY-6-HYDROXYMETHYLDIHYDROPTERIDINE PYROPHOSPHOKINASE"/>
    <property type="match status" value="1"/>
</dbReference>
<sequence>MTLGHNRSAPDAAVRAVIALGGNLGDREATLRSAVASVAALDGVWMLAASGLVETPALKLDGVDYDAPSYLNAVLIVETTLDPHALLDALAAIESQHHRTREVRWGDRTLDLDLISVDDVILDTPRLTLPHPRAHERAFVLAPWLQADAHARLIGHGAVADLLQQCTDRVSVYPAARLLPGASQGVTP</sequence>
<dbReference type="Pfam" id="PF01288">
    <property type="entry name" value="HPPK"/>
    <property type="match status" value="1"/>
</dbReference>
<keyword evidence="4" id="KW-0808">Transferase</keyword>
<keyword evidence="7" id="KW-0067">ATP-binding</keyword>
<evidence type="ECO:0000256" key="6">
    <source>
        <dbReference type="ARBA" id="ARBA00022777"/>
    </source>
</evidence>
<feature type="domain" description="7,8-dihydro-6-hydroxymethylpterin-pyrophosphokinase" evidence="9">
    <location>
        <begin position="17"/>
        <end position="147"/>
    </location>
</feature>
<gene>
    <name evidence="10" type="primary">folK</name>
    <name evidence="10" type="ORF">DF220_06590</name>
</gene>
<evidence type="ECO:0000256" key="5">
    <source>
        <dbReference type="ARBA" id="ARBA00022741"/>
    </source>
</evidence>
<dbReference type="GO" id="GO:0046654">
    <property type="term" value="P:tetrahydrofolate biosynthetic process"/>
    <property type="evidence" value="ECO:0007669"/>
    <property type="project" value="UniProtKB-UniPathway"/>
</dbReference>
<evidence type="ECO:0000259" key="9">
    <source>
        <dbReference type="Pfam" id="PF01288"/>
    </source>
</evidence>
<dbReference type="GO" id="GO:0003848">
    <property type="term" value="F:2-amino-4-hydroxy-6-hydroxymethyldihydropteridine diphosphokinase activity"/>
    <property type="evidence" value="ECO:0007669"/>
    <property type="project" value="UniProtKB-EC"/>
</dbReference>
<dbReference type="GO" id="GO:0046656">
    <property type="term" value="P:folic acid biosynthetic process"/>
    <property type="evidence" value="ECO:0007669"/>
    <property type="project" value="UniProtKB-KW"/>
</dbReference>
<dbReference type="GO" id="GO:0005524">
    <property type="term" value="F:ATP binding"/>
    <property type="evidence" value="ECO:0007669"/>
    <property type="project" value="UniProtKB-KW"/>
</dbReference>
<reference evidence="11" key="1">
    <citation type="submission" date="2018-04" db="EMBL/GenBank/DDBJ databases">
        <authorList>
            <person name="Liu S."/>
            <person name="Wang Z."/>
            <person name="Li J."/>
        </authorList>
    </citation>
    <scope>NUCLEOTIDE SEQUENCE [LARGE SCALE GENOMIC DNA]</scope>
    <source>
        <strain evidence="11">S1194</strain>
    </source>
</reference>
<organism evidence="10 11">
    <name type="scientific">Homoserinimonas hongtaonis</name>
    <dbReference type="NCBI Taxonomy" id="2079791"/>
    <lineage>
        <taxon>Bacteria</taxon>
        <taxon>Bacillati</taxon>
        <taxon>Actinomycetota</taxon>
        <taxon>Actinomycetes</taxon>
        <taxon>Micrococcales</taxon>
        <taxon>Microbacteriaceae</taxon>
        <taxon>Homoserinimonas</taxon>
    </lineage>
</organism>
<dbReference type="InterPro" id="IPR035907">
    <property type="entry name" value="Hppk_sf"/>
</dbReference>
<protein>
    <recommendedName>
        <fullName evidence="3">2-amino-4-hydroxy-6-hydroxymethyldihydropteridine diphosphokinase</fullName>
        <ecNumber evidence="3">2.7.6.3</ecNumber>
    </recommendedName>
</protein>
<dbReference type="AlphaFoldDB" id="A0A2U1T0Z9"/>
<evidence type="ECO:0000256" key="4">
    <source>
        <dbReference type="ARBA" id="ARBA00022679"/>
    </source>
</evidence>
<dbReference type="NCBIfam" id="TIGR01498">
    <property type="entry name" value="folK"/>
    <property type="match status" value="1"/>
</dbReference>
<dbReference type="InterPro" id="IPR000550">
    <property type="entry name" value="Hppk"/>
</dbReference>
<keyword evidence="11" id="KW-1185">Reference proteome</keyword>
<accession>A0A2U1T0Z9</accession>
<comment type="catalytic activity">
    <reaction evidence="1">
        <text>6-hydroxymethyl-7,8-dihydropterin + ATP = (7,8-dihydropterin-6-yl)methyl diphosphate + AMP + H(+)</text>
        <dbReference type="Rhea" id="RHEA:11412"/>
        <dbReference type="ChEBI" id="CHEBI:15378"/>
        <dbReference type="ChEBI" id="CHEBI:30616"/>
        <dbReference type="ChEBI" id="CHEBI:44841"/>
        <dbReference type="ChEBI" id="CHEBI:72950"/>
        <dbReference type="ChEBI" id="CHEBI:456215"/>
        <dbReference type="EC" id="2.7.6.3"/>
    </reaction>
</comment>
<dbReference type="RefSeq" id="WP_108997468.1">
    <property type="nucleotide sequence ID" value="NZ_QEEX01000001.1"/>
</dbReference>
<dbReference type="EC" id="2.7.6.3" evidence="3"/>
<dbReference type="Proteomes" id="UP000244978">
    <property type="component" value="Unassembled WGS sequence"/>
</dbReference>
<dbReference type="UniPathway" id="UPA00077">
    <property type="reaction ID" value="UER00155"/>
</dbReference>
<evidence type="ECO:0000256" key="7">
    <source>
        <dbReference type="ARBA" id="ARBA00022840"/>
    </source>
</evidence>
<keyword evidence="6 10" id="KW-0418">Kinase</keyword>
<keyword evidence="8" id="KW-0289">Folate biosynthesis</keyword>
<evidence type="ECO:0000313" key="11">
    <source>
        <dbReference type="Proteomes" id="UP000244978"/>
    </source>
</evidence>
<dbReference type="GO" id="GO:0016301">
    <property type="term" value="F:kinase activity"/>
    <property type="evidence" value="ECO:0007669"/>
    <property type="project" value="UniProtKB-KW"/>
</dbReference>
<evidence type="ECO:0000256" key="2">
    <source>
        <dbReference type="ARBA" id="ARBA00005051"/>
    </source>
</evidence>
<evidence type="ECO:0000256" key="1">
    <source>
        <dbReference type="ARBA" id="ARBA00000198"/>
    </source>
</evidence>
<evidence type="ECO:0000313" key="10">
    <source>
        <dbReference type="EMBL" id="PWB97537.1"/>
    </source>
</evidence>
<keyword evidence="5" id="KW-0547">Nucleotide-binding</keyword>